<organism evidence="6 7">
    <name type="scientific">Brevibacterium samyangense</name>
    <dbReference type="NCBI Taxonomy" id="366888"/>
    <lineage>
        <taxon>Bacteria</taxon>
        <taxon>Bacillati</taxon>
        <taxon>Actinomycetota</taxon>
        <taxon>Actinomycetes</taxon>
        <taxon>Micrococcales</taxon>
        <taxon>Brevibacteriaceae</taxon>
        <taxon>Brevibacterium</taxon>
    </lineage>
</organism>
<dbReference type="Gene3D" id="1.10.10.10">
    <property type="entry name" value="Winged helix-like DNA-binding domain superfamily/Winged helix DNA-binding domain"/>
    <property type="match status" value="1"/>
</dbReference>
<evidence type="ECO:0000256" key="1">
    <source>
        <dbReference type="ARBA" id="ARBA00009437"/>
    </source>
</evidence>
<protein>
    <submittedName>
        <fullName evidence="6">LysR family transcriptional regulator</fullName>
    </submittedName>
</protein>
<keyword evidence="7" id="KW-1185">Reference proteome</keyword>
<dbReference type="InterPro" id="IPR005119">
    <property type="entry name" value="LysR_subst-bd"/>
</dbReference>
<dbReference type="PROSITE" id="PS50931">
    <property type="entry name" value="HTH_LYSR"/>
    <property type="match status" value="1"/>
</dbReference>
<dbReference type="PANTHER" id="PTHR30346">
    <property type="entry name" value="TRANSCRIPTIONAL DUAL REGULATOR HCAR-RELATED"/>
    <property type="match status" value="1"/>
</dbReference>
<dbReference type="PANTHER" id="PTHR30346:SF29">
    <property type="entry name" value="LYSR SUBSTRATE-BINDING"/>
    <property type="match status" value="1"/>
</dbReference>
<evidence type="ECO:0000313" key="6">
    <source>
        <dbReference type="EMBL" id="GAA2012289.1"/>
    </source>
</evidence>
<comment type="similarity">
    <text evidence="1">Belongs to the LysR transcriptional regulatory family.</text>
</comment>
<dbReference type="InterPro" id="IPR000847">
    <property type="entry name" value="LysR_HTH_N"/>
</dbReference>
<evidence type="ECO:0000259" key="5">
    <source>
        <dbReference type="PROSITE" id="PS50931"/>
    </source>
</evidence>
<dbReference type="SUPFAM" id="SSF53850">
    <property type="entry name" value="Periplasmic binding protein-like II"/>
    <property type="match status" value="1"/>
</dbReference>
<dbReference type="InterPro" id="IPR036390">
    <property type="entry name" value="WH_DNA-bd_sf"/>
</dbReference>
<dbReference type="Proteomes" id="UP001500755">
    <property type="component" value="Unassembled WGS sequence"/>
</dbReference>
<comment type="caution">
    <text evidence="6">The sequence shown here is derived from an EMBL/GenBank/DDBJ whole genome shotgun (WGS) entry which is preliminary data.</text>
</comment>
<dbReference type="RefSeq" id="WP_344310126.1">
    <property type="nucleotide sequence ID" value="NZ_BAAANO010000025.1"/>
</dbReference>
<dbReference type="EMBL" id="BAAANO010000025">
    <property type="protein sequence ID" value="GAA2012289.1"/>
    <property type="molecule type" value="Genomic_DNA"/>
</dbReference>
<keyword evidence="2" id="KW-0805">Transcription regulation</keyword>
<gene>
    <name evidence="6" type="ORF">GCM10009755_24690</name>
</gene>
<proteinExistence type="inferred from homology"/>
<reference evidence="7" key="1">
    <citation type="journal article" date="2019" name="Int. J. Syst. Evol. Microbiol.">
        <title>The Global Catalogue of Microorganisms (GCM) 10K type strain sequencing project: providing services to taxonomists for standard genome sequencing and annotation.</title>
        <authorList>
            <consortium name="The Broad Institute Genomics Platform"/>
            <consortium name="The Broad Institute Genome Sequencing Center for Infectious Disease"/>
            <person name="Wu L."/>
            <person name="Ma J."/>
        </authorList>
    </citation>
    <scope>NUCLEOTIDE SEQUENCE [LARGE SCALE GENOMIC DNA]</scope>
    <source>
        <strain evidence="7">JCM 14546</strain>
    </source>
</reference>
<keyword evidence="3" id="KW-0238">DNA-binding</keyword>
<dbReference type="InterPro" id="IPR036388">
    <property type="entry name" value="WH-like_DNA-bd_sf"/>
</dbReference>
<accession>A0ABP5EZ36</accession>
<dbReference type="Gene3D" id="3.40.190.10">
    <property type="entry name" value="Periplasmic binding protein-like II"/>
    <property type="match status" value="2"/>
</dbReference>
<evidence type="ECO:0000256" key="2">
    <source>
        <dbReference type="ARBA" id="ARBA00023015"/>
    </source>
</evidence>
<evidence type="ECO:0000256" key="4">
    <source>
        <dbReference type="ARBA" id="ARBA00023163"/>
    </source>
</evidence>
<evidence type="ECO:0000256" key="3">
    <source>
        <dbReference type="ARBA" id="ARBA00023125"/>
    </source>
</evidence>
<sequence length="326" mass="35245">MTDLTQLRAFRSIVSTGSVRGAADALGFTPSAVSQQLRALERGTGLQLFTRVGRSLRATEAARDLLPQVEAVLDAMAELEEKASDLSEGRRDTLAMSYFGSTGVRWVPDALAFLEWFRPELSVSVVMGQGRGDFQANGPEVQVVISDTDRITVPTGWTATHLLADPYVVALPENNPLAQEESVRIPDLVPFAWVDNEAGGGPCADRLHAVCAAVGVTPRFRYGAYDYQTAMEMVDRGMGVSILPRLGIVHIPSGVRVLPIVDPVPLRHIHLVVSERIPDAELRERLAECFRNLARESVEEDIARLGFSAGDGTGVLEVATGLESVA</sequence>
<dbReference type="SUPFAM" id="SSF46785">
    <property type="entry name" value="Winged helix' DNA-binding domain"/>
    <property type="match status" value="1"/>
</dbReference>
<feature type="domain" description="HTH lysR-type" evidence="5">
    <location>
        <begin position="1"/>
        <end position="59"/>
    </location>
</feature>
<evidence type="ECO:0000313" key="7">
    <source>
        <dbReference type="Proteomes" id="UP001500755"/>
    </source>
</evidence>
<name>A0ABP5EZ36_9MICO</name>
<dbReference type="Pfam" id="PF03466">
    <property type="entry name" value="LysR_substrate"/>
    <property type="match status" value="1"/>
</dbReference>
<keyword evidence="4" id="KW-0804">Transcription</keyword>
<dbReference type="Pfam" id="PF00126">
    <property type="entry name" value="HTH_1"/>
    <property type="match status" value="1"/>
</dbReference>